<organism evidence="5 6">
    <name type="scientific">Delftia acidovorans</name>
    <name type="common">Pseudomonas acidovorans</name>
    <name type="synonym">Comamonas acidovorans</name>
    <dbReference type="NCBI Taxonomy" id="80866"/>
    <lineage>
        <taxon>Bacteria</taxon>
        <taxon>Pseudomonadati</taxon>
        <taxon>Pseudomonadota</taxon>
        <taxon>Betaproteobacteria</taxon>
        <taxon>Burkholderiales</taxon>
        <taxon>Comamonadaceae</taxon>
        <taxon>Delftia</taxon>
    </lineage>
</organism>
<protein>
    <submittedName>
        <fullName evidence="5">OprD family outer membrane porin</fullName>
    </submittedName>
</protein>
<proteinExistence type="inferred from homology"/>
<accession>A0A7T2W0Q7</accession>
<name>A0A7T2W0Q7_DELAC</name>
<evidence type="ECO:0000256" key="3">
    <source>
        <dbReference type="ARBA" id="ARBA00022729"/>
    </source>
</evidence>
<dbReference type="Proteomes" id="UP000594778">
    <property type="component" value="Chromosome"/>
</dbReference>
<keyword evidence="2" id="KW-0813">Transport</keyword>
<dbReference type="GO" id="GO:0015288">
    <property type="term" value="F:porin activity"/>
    <property type="evidence" value="ECO:0007669"/>
    <property type="project" value="TreeGrafter"/>
</dbReference>
<gene>
    <name evidence="5" type="ORF">I6G66_08295</name>
</gene>
<sequence length="441" mass="48346">MKTHHGKSLCRHRLNQAAVALSMLSGVAAQAADSGGDTPAAESPAGNPWEMLSKGRFEGHARTIYFHSSNAYYVPGLRQDTASIGGKIGFRSAGYQGFSFGVSGFLQRPLHRSGDPARVDGYVGPDITAMGEAYARWENRHARVTLGNQAIELPFAASYDWRMAAQLFQGISARYGLSDGNHITAVRMTRFKSYIDDRFRKLTTYNTTIDAYSPAGMAETPGFYGVGGVRSLDLQTMELRGQAWYFNYQDYARMAYAQAQWSAKGDGDGVLPFIAGQVFRQTGEGRKLLGPVDSKVYGVQVGARRHSATLSLSYNRIVPNADSYLNGALVTPYAHYVASGPMFAQPFLSSAQDLGAGNAWALDLNGAPAPGWFIGLRYSYMDLKSSATAPSLRQSEYLGYAIYQFSGKLKGLRVTNFIALARSPNHAANFWQNRLAMEYRW</sequence>
<comment type="similarity">
    <text evidence="1">Belongs to the outer membrane porin (Opr) (TC 1.B.25) family.</text>
</comment>
<feature type="signal peptide" evidence="4">
    <location>
        <begin position="1"/>
        <end position="31"/>
    </location>
</feature>
<dbReference type="Pfam" id="PF03573">
    <property type="entry name" value="OprD"/>
    <property type="match status" value="1"/>
</dbReference>
<dbReference type="PANTHER" id="PTHR34596">
    <property type="entry name" value="CHITOPORIN"/>
    <property type="match status" value="1"/>
</dbReference>
<evidence type="ECO:0000256" key="1">
    <source>
        <dbReference type="ARBA" id="ARBA00009075"/>
    </source>
</evidence>
<dbReference type="PANTHER" id="PTHR34596:SF2">
    <property type="entry name" value="CHITOPORIN"/>
    <property type="match status" value="1"/>
</dbReference>
<dbReference type="AlphaFoldDB" id="A0A7T2W0Q7"/>
<evidence type="ECO:0000256" key="2">
    <source>
        <dbReference type="ARBA" id="ARBA00022448"/>
    </source>
</evidence>
<evidence type="ECO:0000313" key="5">
    <source>
        <dbReference type="EMBL" id="QPS09985.1"/>
    </source>
</evidence>
<reference evidence="5 6" key="1">
    <citation type="submission" date="2020-12" db="EMBL/GenBank/DDBJ databases">
        <title>FDA dAtabase for Regulatory Grade micrObial Sequences (FDA-ARGOS): Supporting development and validation of Infectious Disease Dx tests.</title>
        <authorList>
            <person name="Sproer C."/>
            <person name="Gronow S."/>
            <person name="Severitt S."/>
            <person name="Schroder I."/>
            <person name="Tallon L."/>
            <person name="Sadzewicz L."/>
            <person name="Zhao X."/>
            <person name="Boylan J."/>
            <person name="Ott S."/>
            <person name="Bowen H."/>
            <person name="Vavikolanu K."/>
            <person name="Mehta A."/>
            <person name="Aluvathingal J."/>
            <person name="Nadendla S."/>
            <person name="Lowell S."/>
            <person name="Myers T."/>
            <person name="Yan Y."/>
            <person name="Sichtig H."/>
        </authorList>
    </citation>
    <scope>NUCLEOTIDE SEQUENCE [LARGE SCALE GENOMIC DNA]</scope>
    <source>
        <strain evidence="5 6">FDAARGOS_909</strain>
    </source>
</reference>
<evidence type="ECO:0000256" key="4">
    <source>
        <dbReference type="SAM" id="SignalP"/>
    </source>
</evidence>
<dbReference type="InterPro" id="IPR005318">
    <property type="entry name" value="OM_porin_bac"/>
</dbReference>
<dbReference type="GO" id="GO:0016020">
    <property type="term" value="C:membrane"/>
    <property type="evidence" value="ECO:0007669"/>
    <property type="project" value="InterPro"/>
</dbReference>
<feature type="chain" id="PRO_5033020346" evidence="4">
    <location>
        <begin position="32"/>
        <end position="441"/>
    </location>
</feature>
<dbReference type="EMBL" id="CP065668">
    <property type="protein sequence ID" value="QPS09985.1"/>
    <property type="molecule type" value="Genomic_DNA"/>
</dbReference>
<evidence type="ECO:0000313" key="6">
    <source>
        <dbReference type="Proteomes" id="UP000594778"/>
    </source>
</evidence>
<dbReference type="InterPro" id="IPR023614">
    <property type="entry name" value="Porin_dom_sf"/>
</dbReference>
<dbReference type="RefSeq" id="WP_197956692.1">
    <property type="nucleotide sequence ID" value="NZ_CP065668.1"/>
</dbReference>
<dbReference type="Gene3D" id="2.40.160.10">
    <property type="entry name" value="Porin"/>
    <property type="match status" value="1"/>
</dbReference>
<keyword evidence="3 4" id="KW-0732">Signal</keyword>